<keyword evidence="1" id="KW-0540">Nuclease</keyword>
<protein>
    <submittedName>
        <fullName evidence="8">UV DNA damage endonuclease</fullName>
        <ecNumber evidence="8">3.-.-.-</ecNumber>
    </submittedName>
</protein>
<evidence type="ECO:0000259" key="7">
    <source>
        <dbReference type="Pfam" id="PF08349"/>
    </source>
</evidence>
<comment type="caution">
    <text evidence="8">The sequence shown here is derived from an EMBL/GenBank/DDBJ whole genome shotgun (WGS) entry which is preliminary data.</text>
</comment>
<dbReference type="PANTHER" id="PTHR31290:SF5">
    <property type="entry name" value="UV-DAMAGE ENDONUCLEASE"/>
    <property type="match status" value="1"/>
</dbReference>
<proteinExistence type="predicted"/>
<dbReference type="EMBL" id="JAUSUR010000001">
    <property type="protein sequence ID" value="MDQ0359495.1"/>
    <property type="molecule type" value="Genomic_DNA"/>
</dbReference>
<dbReference type="RefSeq" id="WP_307404651.1">
    <property type="nucleotide sequence ID" value="NZ_JAUSUR010000001.1"/>
</dbReference>
<dbReference type="InterPro" id="IPR004601">
    <property type="entry name" value="UvdE"/>
</dbReference>
<dbReference type="GO" id="GO:0004519">
    <property type="term" value="F:endonuclease activity"/>
    <property type="evidence" value="ECO:0007669"/>
    <property type="project" value="UniProtKB-KW"/>
</dbReference>
<keyword evidence="2 8" id="KW-0255">Endonuclease</keyword>
<evidence type="ECO:0000256" key="4">
    <source>
        <dbReference type="ARBA" id="ARBA00022769"/>
    </source>
</evidence>
<keyword evidence="6" id="KW-0234">DNA repair</keyword>
<dbReference type="GO" id="GO:0016787">
    <property type="term" value="F:hydrolase activity"/>
    <property type="evidence" value="ECO:0007669"/>
    <property type="project" value="UniProtKB-KW"/>
</dbReference>
<gene>
    <name evidence="8" type="ORF">J2S15_000226</name>
</gene>
<keyword evidence="3" id="KW-0227">DNA damage</keyword>
<dbReference type="InterPro" id="IPR013560">
    <property type="entry name" value="DUF1722"/>
</dbReference>
<evidence type="ECO:0000256" key="2">
    <source>
        <dbReference type="ARBA" id="ARBA00022759"/>
    </source>
</evidence>
<dbReference type="SUPFAM" id="SSF51658">
    <property type="entry name" value="Xylose isomerase-like"/>
    <property type="match status" value="1"/>
</dbReference>
<accession>A0ABU0DYX2</accession>
<dbReference type="Gene3D" id="3.20.20.150">
    <property type="entry name" value="Divalent-metal-dependent TIM barrel enzymes"/>
    <property type="match status" value="1"/>
</dbReference>
<dbReference type="InterPro" id="IPR036237">
    <property type="entry name" value="Xyl_isomerase-like_sf"/>
</dbReference>
<reference evidence="8 9" key="1">
    <citation type="submission" date="2023-07" db="EMBL/GenBank/DDBJ databases">
        <title>Genomic Encyclopedia of Type Strains, Phase IV (KMG-IV): sequencing the most valuable type-strain genomes for metagenomic binning, comparative biology and taxonomic classification.</title>
        <authorList>
            <person name="Goeker M."/>
        </authorList>
    </citation>
    <scope>NUCLEOTIDE SEQUENCE [LARGE SCALE GENOMIC DNA]</scope>
    <source>
        <strain evidence="8 9">DSM 16784</strain>
    </source>
</reference>
<feature type="domain" description="DUF1722" evidence="7">
    <location>
        <begin position="309"/>
        <end position="416"/>
    </location>
</feature>
<evidence type="ECO:0000256" key="1">
    <source>
        <dbReference type="ARBA" id="ARBA00022722"/>
    </source>
</evidence>
<evidence type="ECO:0000256" key="6">
    <source>
        <dbReference type="ARBA" id="ARBA00023204"/>
    </source>
</evidence>
<keyword evidence="4" id="KW-0228">DNA excision</keyword>
<evidence type="ECO:0000313" key="8">
    <source>
        <dbReference type="EMBL" id="MDQ0359495.1"/>
    </source>
</evidence>
<dbReference type="Proteomes" id="UP001230220">
    <property type="component" value="Unassembled WGS sequence"/>
</dbReference>
<name>A0ABU0DYX2_9FIRM</name>
<keyword evidence="9" id="KW-1185">Reference proteome</keyword>
<keyword evidence="5 8" id="KW-0378">Hydrolase</keyword>
<dbReference type="PANTHER" id="PTHR31290">
    <property type="entry name" value="UV-DAMAGE ENDONUCLEASE"/>
    <property type="match status" value="1"/>
</dbReference>
<dbReference type="EC" id="3.-.-.-" evidence="8"/>
<dbReference type="Pfam" id="PF03851">
    <property type="entry name" value="UvdE"/>
    <property type="match status" value="1"/>
</dbReference>
<organism evidence="8 9">
    <name type="scientific">Breznakia pachnodae</name>
    <dbReference type="NCBI Taxonomy" id="265178"/>
    <lineage>
        <taxon>Bacteria</taxon>
        <taxon>Bacillati</taxon>
        <taxon>Bacillota</taxon>
        <taxon>Erysipelotrichia</taxon>
        <taxon>Erysipelotrichales</taxon>
        <taxon>Erysipelotrichaceae</taxon>
        <taxon>Breznakia</taxon>
    </lineage>
</organism>
<dbReference type="NCBIfam" id="TIGR00629">
    <property type="entry name" value="uvde"/>
    <property type="match status" value="1"/>
</dbReference>
<sequence>MRIGYACKLEGVQGYNLKTCTLKNATPDNLKNIIDYNLRVLDAMLEYNYNNKIYMFRISSDIIPLASHKAVKYDWENEFKNELKLIGKKAIKYNIRLSMHPGQYTVLNSPDAEVVKKAIADLNYHCEFLDAMNLDSTNKLILHIGGVYGDKASAKKRFIENYNTLNDNVKKRLVIENDDKLYTIKDVLEISSRTNIPVVFDNLHNEINNNGDNKDDQYWIDLCKKSWKNEDGTQKIHYSQQDSIKRKGAHSKTIDTTQFLAFVHHLNRKDIDIMLEVKDKNLSAIKCSLCMDDNNFSITVIEKEWARYKYIVLEKSHQNYLEIRELLKDKDKNFTLRFYQLIDKAILNDNETGFINASEHVWGYFKNDATIKEKQKFKILLDTYSNQVQKRQHIKSFLFRLSKKYNKGYLIDSYFFVY</sequence>
<evidence type="ECO:0000256" key="5">
    <source>
        <dbReference type="ARBA" id="ARBA00022801"/>
    </source>
</evidence>
<dbReference type="Pfam" id="PF08349">
    <property type="entry name" value="DUF1722"/>
    <property type="match status" value="1"/>
</dbReference>
<evidence type="ECO:0000313" key="9">
    <source>
        <dbReference type="Proteomes" id="UP001230220"/>
    </source>
</evidence>
<evidence type="ECO:0000256" key="3">
    <source>
        <dbReference type="ARBA" id="ARBA00022763"/>
    </source>
</evidence>